<dbReference type="EMBL" id="JAAVMX010000001">
    <property type="protein sequence ID" value="KAF4513023.1"/>
    <property type="molecule type" value="Genomic_DNA"/>
</dbReference>
<evidence type="ECO:0000313" key="1">
    <source>
        <dbReference type="EMBL" id="KAF4513023.1"/>
    </source>
</evidence>
<comment type="caution">
    <text evidence="1">The sequence shown here is derived from an EMBL/GenBank/DDBJ whole genome shotgun (WGS) entry which is preliminary data.</text>
</comment>
<keyword evidence="2" id="KW-1185">Reference proteome</keyword>
<organism evidence="1 2">
    <name type="scientific">Ophiocordyceps sinensis</name>
    <dbReference type="NCBI Taxonomy" id="72228"/>
    <lineage>
        <taxon>Eukaryota</taxon>
        <taxon>Fungi</taxon>
        <taxon>Dikarya</taxon>
        <taxon>Ascomycota</taxon>
        <taxon>Pezizomycotina</taxon>
        <taxon>Sordariomycetes</taxon>
        <taxon>Hypocreomycetidae</taxon>
        <taxon>Hypocreales</taxon>
        <taxon>Ophiocordycipitaceae</taxon>
        <taxon>Ophiocordyceps</taxon>
    </lineage>
</organism>
<dbReference type="OrthoDB" id="1470350at2759"/>
<accession>A0A8H4PZ20</accession>
<dbReference type="AlphaFoldDB" id="A0A8H4PZ20"/>
<reference evidence="1 2" key="1">
    <citation type="journal article" date="2020" name="Genome Biol. Evol.">
        <title>A new high-quality draft genome assembly of the Chinese cordyceps Ophiocordyceps sinensis.</title>
        <authorList>
            <person name="Shu R."/>
            <person name="Zhang J."/>
            <person name="Meng Q."/>
            <person name="Zhang H."/>
            <person name="Zhou G."/>
            <person name="Li M."/>
            <person name="Wu P."/>
            <person name="Zhao Y."/>
            <person name="Chen C."/>
            <person name="Qin Q."/>
        </authorList>
    </citation>
    <scope>NUCLEOTIDE SEQUENCE [LARGE SCALE GENOMIC DNA]</scope>
    <source>
        <strain evidence="1 2">IOZ07</strain>
    </source>
</reference>
<evidence type="ECO:0000313" key="2">
    <source>
        <dbReference type="Proteomes" id="UP000557566"/>
    </source>
</evidence>
<sequence length="101" mass="11103">MLRDIHARPFSGSQTYILVSAQVPRLRPHRHSMLGPRCHQGVISLLQSNTSVMKRSLRCRSNHARAASSSISHPCLQPVLARTSCTQAVSTALPTSRPPHT</sequence>
<dbReference type="Proteomes" id="UP000557566">
    <property type="component" value="Unassembled WGS sequence"/>
</dbReference>
<proteinExistence type="predicted"/>
<name>A0A8H4PZ20_9HYPO</name>
<protein>
    <submittedName>
        <fullName evidence="1">Uncharacterized protein</fullName>
    </submittedName>
</protein>
<gene>
    <name evidence="1" type="ORF">G6O67_000346</name>
</gene>